<evidence type="ECO:0000313" key="2">
    <source>
        <dbReference type="EMBL" id="KXN68300.1"/>
    </source>
</evidence>
<dbReference type="AlphaFoldDB" id="A0A137NZN6"/>
<feature type="compositionally biased region" description="Low complexity" evidence="1">
    <location>
        <begin position="123"/>
        <end position="134"/>
    </location>
</feature>
<feature type="region of interest" description="Disordered" evidence="1">
    <location>
        <begin position="60"/>
        <end position="86"/>
    </location>
</feature>
<proteinExistence type="predicted"/>
<dbReference type="OrthoDB" id="5531344at2759"/>
<evidence type="ECO:0000256" key="1">
    <source>
        <dbReference type="SAM" id="MobiDB-lite"/>
    </source>
</evidence>
<feature type="region of interest" description="Disordered" evidence="1">
    <location>
        <begin position="119"/>
        <end position="143"/>
    </location>
</feature>
<name>A0A137NZN6_CONC2</name>
<gene>
    <name evidence="2" type="ORF">CONCODRAFT_86512</name>
</gene>
<dbReference type="EMBL" id="KQ964583">
    <property type="protein sequence ID" value="KXN68300.1"/>
    <property type="molecule type" value="Genomic_DNA"/>
</dbReference>
<dbReference type="STRING" id="796925.A0A137NZN6"/>
<organism evidence="2 3">
    <name type="scientific">Conidiobolus coronatus (strain ATCC 28846 / CBS 209.66 / NRRL 28638)</name>
    <name type="common">Delacroixia coronata</name>
    <dbReference type="NCBI Taxonomy" id="796925"/>
    <lineage>
        <taxon>Eukaryota</taxon>
        <taxon>Fungi</taxon>
        <taxon>Fungi incertae sedis</taxon>
        <taxon>Zoopagomycota</taxon>
        <taxon>Entomophthoromycotina</taxon>
        <taxon>Entomophthoromycetes</taxon>
        <taxon>Entomophthorales</taxon>
        <taxon>Ancylistaceae</taxon>
        <taxon>Conidiobolus</taxon>
    </lineage>
</organism>
<reference evidence="2 3" key="1">
    <citation type="journal article" date="2015" name="Genome Biol. Evol.">
        <title>Phylogenomic analyses indicate that early fungi evolved digesting cell walls of algal ancestors of land plants.</title>
        <authorList>
            <person name="Chang Y."/>
            <person name="Wang S."/>
            <person name="Sekimoto S."/>
            <person name="Aerts A.L."/>
            <person name="Choi C."/>
            <person name="Clum A."/>
            <person name="LaButti K.M."/>
            <person name="Lindquist E.A."/>
            <person name="Yee Ngan C."/>
            <person name="Ohm R.A."/>
            <person name="Salamov A.A."/>
            <person name="Grigoriev I.V."/>
            <person name="Spatafora J.W."/>
            <person name="Berbee M.L."/>
        </authorList>
    </citation>
    <scope>NUCLEOTIDE SEQUENCE [LARGE SCALE GENOMIC DNA]</scope>
    <source>
        <strain evidence="2 3">NRRL 28638</strain>
    </source>
</reference>
<keyword evidence="3" id="KW-1185">Reference proteome</keyword>
<dbReference type="Proteomes" id="UP000070444">
    <property type="component" value="Unassembled WGS sequence"/>
</dbReference>
<sequence length="267" mass="30568">MELNNIQLTNTYDNILKLLNNLNLQNTAQVFSTEFLVLPENQDLIKEAISEFIQDFLPNNVDNDSEIDKENDNNSNSNMNDPVSPIQNQTISNEIQILSTQTEIDERIDKFITVKRAKIDQTNANPNSENNENEPCSRTNPNKINRNIQMKIDVINNYQREISLLRSVGIEKRKSKALDDPSILERLSSLEAHLNLKLENSPNKQLSALERIQVIELKLLQLERTLPTWSGLNFNQPNREFPPPPAQNYVFSIKNGDIIISQKSKSS</sequence>
<evidence type="ECO:0000313" key="3">
    <source>
        <dbReference type="Proteomes" id="UP000070444"/>
    </source>
</evidence>
<protein>
    <submittedName>
        <fullName evidence="2">Uncharacterized protein</fullName>
    </submittedName>
</protein>
<accession>A0A137NZN6</accession>